<sequence>MKKYLLIIIALFFITDLVFAQEKQSNRFRTSSQTSISYVFGLNEHALGGQTNALQVKLMLGKANERVGFGIGIENTNYRGTGSNFDVLGFSANAHLLAKAISTDETNFFIKGAAGYAPRIFRTYNKGFFADAAGGLIFTTKRKSKYFVQAIYRHQQVEGFMTGNVKPEIHGLGAGVGTWF</sequence>
<evidence type="ECO:0000313" key="2">
    <source>
        <dbReference type="Proteomes" id="UP000283433"/>
    </source>
</evidence>
<keyword evidence="2" id="KW-1185">Reference proteome</keyword>
<gene>
    <name evidence="1" type="ORF">BCY91_15125</name>
</gene>
<evidence type="ECO:0008006" key="3">
    <source>
        <dbReference type="Google" id="ProtNLM"/>
    </source>
</evidence>
<organism evidence="1 2">
    <name type="scientific">Pelobium manganitolerans</name>
    <dbReference type="NCBI Taxonomy" id="1842495"/>
    <lineage>
        <taxon>Bacteria</taxon>
        <taxon>Pseudomonadati</taxon>
        <taxon>Bacteroidota</taxon>
        <taxon>Sphingobacteriia</taxon>
        <taxon>Sphingobacteriales</taxon>
        <taxon>Sphingobacteriaceae</taxon>
        <taxon>Pelobium</taxon>
    </lineage>
</organism>
<protein>
    <recommendedName>
        <fullName evidence="3">Outer membrane protein beta-barrel domain-containing protein</fullName>
    </recommendedName>
</protein>
<evidence type="ECO:0000313" key="1">
    <source>
        <dbReference type="EMBL" id="RKD18665.1"/>
    </source>
</evidence>
<dbReference type="EMBL" id="MBTA01000004">
    <property type="protein sequence ID" value="RKD18665.1"/>
    <property type="molecule type" value="Genomic_DNA"/>
</dbReference>
<dbReference type="OrthoDB" id="756289at2"/>
<dbReference type="RefSeq" id="WP_120180843.1">
    <property type="nucleotide sequence ID" value="NZ_MBTA01000004.1"/>
</dbReference>
<proteinExistence type="predicted"/>
<accession>A0A419SA18</accession>
<reference evidence="1 2" key="1">
    <citation type="submission" date="2016-07" db="EMBL/GenBank/DDBJ databases">
        <title>Genome of Pelobium manganitolerans.</title>
        <authorList>
            <person name="Wu S."/>
            <person name="Wang G."/>
        </authorList>
    </citation>
    <scope>NUCLEOTIDE SEQUENCE [LARGE SCALE GENOMIC DNA]</scope>
    <source>
        <strain evidence="1 2">YS-25</strain>
    </source>
</reference>
<dbReference type="Proteomes" id="UP000283433">
    <property type="component" value="Unassembled WGS sequence"/>
</dbReference>
<name>A0A419SA18_9SPHI</name>
<dbReference type="AlphaFoldDB" id="A0A419SA18"/>
<comment type="caution">
    <text evidence="1">The sequence shown here is derived from an EMBL/GenBank/DDBJ whole genome shotgun (WGS) entry which is preliminary data.</text>
</comment>